<evidence type="ECO:0000313" key="8">
    <source>
        <dbReference type="Proteomes" id="UP000199361"/>
    </source>
</evidence>
<dbReference type="InterPro" id="IPR045623">
    <property type="entry name" value="LigXa_C"/>
</dbReference>
<keyword evidence="8" id="KW-1185">Reference proteome</keyword>
<dbReference type="GO" id="GO:0004497">
    <property type="term" value="F:monooxygenase activity"/>
    <property type="evidence" value="ECO:0007669"/>
    <property type="project" value="UniProtKB-ARBA"/>
</dbReference>
<dbReference type="STRING" id="568860.SAMN05421811_114194"/>
<dbReference type="Gene3D" id="3.90.380.10">
    <property type="entry name" value="Naphthalene 1,2-dioxygenase Alpha Subunit, Chain A, domain 1"/>
    <property type="match status" value="1"/>
</dbReference>
<dbReference type="AlphaFoldDB" id="A0A1I0LB65"/>
<dbReference type="OrthoDB" id="5243643at2"/>
<evidence type="ECO:0000256" key="5">
    <source>
        <dbReference type="ARBA" id="ARBA00023014"/>
    </source>
</evidence>
<dbReference type="GO" id="GO:0051213">
    <property type="term" value="F:dioxygenase activity"/>
    <property type="evidence" value="ECO:0007669"/>
    <property type="project" value="UniProtKB-KW"/>
</dbReference>
<protein>
    <submittedName>
        <fullName evidence="7">Phenylpropionate dioxygenase, large terminal subunit</fullName>
    </submittedName>
</protein>
<feature type="domain" description="Rieske" evidence="6">
    <location>
        <begin position="27"/>
        <end position="135"/>
    </location>
</feature>
<dbReference type="Gene3D" id="2.102.10.10">
    <property type="entry name" value="Rieske [2Fe-2S] iron-sulphur domain"/>
    <property type="match status" value="1"/>
</dbReference>
<dbReference type="RefSeq" id="WP_091089970.1">
    <property type="nucleotide sequence ID" value="NZ_FOHX01000014.1"/>
</dbReference>
<keyword evidence="3" id="KW-0560">Oxidoreductase</keyword>
<sequence length="449" mass="50348">MLRTDLNEALSRVGRGTPMGELFRRFWLPAVLTSEIAEPDCPPVRLRILGEDLVAFRDTRGRVGIVAAYCSHRLAPLFFGRNEDCGLRCAYHGWKFDVEGNCLETPNVPVGAPDIRKNVGITAYSVHETAGVVWIYMGPKELQPPFPHLEYTDVPDDHVFAARWLQRTNWSQGLEGEIDSSHISWLHRDFDRENTKQKSAGAQMSEDAAPHIELRQTDYGLVYGARREFEGQYQWRVTQFILPMFSLIPRAPGDFVAGGGRAWVPIDDNHTTVFTFGYRVDQPIPQDELDSYYRSGALFPPRMERGRYTLPDGYAIDTWLPVANKENDYLLDREMQRTKNFTGIWGVHDQDRALAENSRSIGGADPGIIDRSAEHLVSSDRAVVAARRMLVNLTDALRKGTEPAIVANPEAFGVRAISRISPIASFDEFMAAYGAETQASGVHAPVPVE</sequence>
<gene>
    <name evidence="7" type="ORF">SAMN05421811_114194</name>
</gene>
<keyword evidence="7" id="KW-0223">Dioxygenase</keyword>
<dbReference type="PANTHER" id="PTHR21266:SF59">
    <property type="entry name" value="BLR4922 PROTEIN"/>
    <property type="match status" value="1"/>
</dbReference>
<reference evidence="7 8" key="1">
    <citation type="submission" date="2016-10" db="EMBL/GenBank/DDBJ databases">
        <authorList>
            <person name="de Groot N.N."/>
        </authorList>
    </citation>
    <scope>NUCLEOTIDE SEQUENCE [LARGE SCALE GENOMIC DNA]</scope>
    <source>
        <strain evidence="7 8">CGMCC 4.5598</strain>
    </source>
</reference>
<evidence type="ECO:0000256" key="2">
    <source>
        <dbReference type="ARBA" id="ARBA00022723"/>
    </source>
</evidence>
<dbReference type="Proteomes" id="UP000199361">
    <property type="component" value="Unassembled WGS sequence"/>
</dbReference>
<accession>A0A1I0LB65</accession>
<name>A0A1I0LB65_9ACTN</name>
<organism evidence="7 8">
    <name type="scientific">Nonomuraea wenchangensis</name>
    <dbReference type="NCBI Taxonomy" id="568860"/>
    <lineage>
        <taxon>Bacteria</taxon>
        <taxon>Bacillati</taxon>
        <taxon>Actinomycetota</taxon>
        <taxon>Actinomycetes</taxon>
        <taxon>Streptosporangiales</taxon>
        <taxon>Streptosporangiaceae</taxon>
        <taxon>Nonomuraea</taxon>
    </lineage>
</organism>
<dbReference type="GO" id="GO:0016705">
    <property type="term" value="F:oxidoreductase activity, acting on paired donors, with incorporation or reduction of molecular oxygen"/>
    <property type="evidence" value="ECO:0007669"/>
    <property type="project" value="UniProtKB-ARBA"/>
</dbReference>
<keyword evidence="2" id="KW-0479">Metal-binding</keyword>
<evidence type="ECO:0000256" key="4">
    <source>
        <dbReference type="ARBA" id="ARBA00023004"/>
    </source>
</evidence>
<dbReference type="SUPFAM" id="SSF50022">
    <property type="entry name" value="ISP domain"/>
    <property type="match status" value="1"/>
</dbReference>
<dbReference type="Pfam" id="PF00355">
    <property type="entry name" value="Rieske"/>
    <property type="match status" value="1"/>
</dbReference>
<dbReference type="SUPFAM" id="SSF55961">
    <property type="entry name" value="Bet v1-like"/>
    <property type="match status" value="1"/>
</dbReference>
<keyword evidence="1" id="KW-0001">2Fe-2S</keyword>
<dbReference type="EMBL" id="FOHX01000014">
    <property type="protein sequence ID" value="SEU37406.1"/>
    <property type="molecule type" value="Genomic_DNA"/>
</dbReference>
<dbReference type="InterPro" id="IPR036922">
    <property type="entry name" value="Rieske_2Fe-2S_sf"/>
</dbReference>
<dbReference type="Pfam" id="PF19301">
    <property type="entry name" value="LigXa_C"/>
    <property type="match status" value="1"/>
</dbReference>
<evidence type="ECO:0000256" key="1">
    <source>
        <dbReference type="ARBA" id="ARBA00022714"/>
    </source>
</evidence>
<dbReference type="PROSITE" id="PS51296">
    <property type="entry name" value="RIESKE"/>
    <property type="match status" value="1"/>
</dbReference>
<evidence type="ECO:0000313" key="7">
    <source>
        <dbReference type="EMBL" id="SEU37406.1"/>
    </source>
</evidence>
<evidence type="ECO:0000259" key="6">
    <source>
        <dbReference type="PROSITE" id="PS51296"/>
    </source>
</evidence>
<dbReference type="GO" id="GO:0046872">
    <property type="term" value="F:metal ion binding"/>
    <property type="evidence" value="ECO:0007669"/>
    <property type="project" value="UniProtKB-KW"/>
</dbReference>
<dbReference type="InterPro" id="IPR017941">
    <property type="entry name" value="Rieske_2Fe-2S"/>
</dbReference>
<dbReference type="PANTHER" id="PTHR21266">
    <property type="entry name" value="IRON-SULFUR DOMAIN CONTAINING PROTEIN"/>
    <property type="match status" value="1"/>
</dbReference>
<dbReference type="CDD" id="cd03479">
    <property type="entry name" value="Rieske_RO_Alpha_PhDO_like"/>
    <property type="match status" value="1"/>
</dbReference>
<dbReference type="InterPro" id="IPR050584">
    <property type="entry name" value="Cholesterol_7-desaturase"/>
</dbReference>
<keyword evidence="4" id="KW-0408">Iron</keyword>
<keyword evidence="5" id="KW-0411">Iron-sulfur</keyword>
<proteinExistence type="predicted"/>
<dbReference type="GO" id="GO:0051537">
    <property type="term" value="F:2 iron, 2 sulfur cluster binding"/>
    <property type="evidence" value="ECO:0007669"/>
    <property type="project" value="UniProtKB-KW"/>
</dbReference>
<evidence type="ECO:0000256" key="3">
    <source>
        <dbReference type="ARBA" id="ARBA00023002"/>
    </source>
</evidence>